<dbReference type="InParanoid" id="J0CW95"/>
<dbReference type="CDD" id="cd06455">
    <property type="entry name" value="M3A_TOP"/>
    <property type="match status" value="1"/>
</dbReference>
<dbReference type="PANTHER" id="PTHR11804">
    <property type="entry name" value="PROTEASE M3 THIMET OLIGOPEPTIDASE-RELATED"/>
    <property type="match status" value="1"/>
</dbReference>
<proteinExistence type="inferred from homology"/>
<dbReference type="InterPro" id="IPR024079">
    <property type="entry name" value="MetalloPept_cat_dom_sf"/>
</dbReference>
<dbReference type="PANTHER" id="PTHR11804:SF84">
    <property type="entry name" value="SACCHAROLYSIN"/>
    <property type="match status" value="1"/>
</dbReference>
<evidence type="ECO:0000256" key="7">
    <source>
        <dbReference type="ARBA" id="ARBA00025208"/>
    </source>
</evidence>
<reference evidence="11" key="1">
    <citation type="journal article" date="2012" name="Science">
        <title>The Paleozoic origin of enzymatic lignin decomposition reconstructed from 31 fungal genomes.</title>
        <authorList>
            <person name="Floudas D."/>
            <person name="Binder M."/>
            <person name="Riley R."/>
            <person name="Barry K."/>
            <person name="Blanchette R.A."/>
            <person name="Henrissat B."/>
            <person name="Martinez A.T."/>
            <person name="Otillar R."/>
            <person name="Spatafora J.W."/>
            <person name="Yadav J.S."/>
            <person name="Aerts A."/>
            <person name="Benoit I."/>
            <person name="Boyd A."/>
            <person name="Carlson A."/>
            <person name="Copeland A."/>
            <person name="Coutinho P.M."/>
            <person name="de Vries R.P."/>
            <person name="Ferreira P."/>
            <person name="Findley K."/>
            <person name="Foster B."/>
            <person name="Gaskell J."/>
            <person name="Glotzer D."/>
            <person name="Gorecki P."/>
            <person name="Heitman J."/>
            <person name="Hesse C."/>
            <person name="Hori C."/>
            <person name="Igarashi K."/>
            <person name="Jurgens J.A."/>
            <person name="Kallen N."/>
            <person name="Kersten P."/>
            <person name="Kohler A."/>
            <person name="Kuees U."/>
            <person name="Kumar T.K.A."/>
            <person name="Kuo A."/>
            <person name="LaButti K."/>
            <person name="Larrondo L.F."/>
            <person name="Lindquist E."/>
            <person name="Ling A."/>
            <person name="Lombard V."/>
            <person name="Lucas S."/>
            <person name="Lundell T."/>
            <person name="Martin R."/>
            <person name="McLaughlin D.J."/>
            <person name="Morgenstern I."/>
            <person name="Morin E."/>
            <person name="Murat C."/>
            <person name="Nagy L.G."/>
            <person name="Nolan M."/>
            <person name="Ohm R.A."/>
            <person name="Patyshakuliyeva A."/>
            <person name="Rokas A."/>
            <person name="Ruiz-Duenas F.J."/>
            <person name="Sabat G."/>
            <person name="Salamov A."/>
            <person name="Samejima M."/>
            <person name="Schmutz J."/>
            <person name="Slot J.C."/>
            <person name="St John F."/>
            <person name="Stenlid J."/>
            <person name="Sun H."/>
            <person name="Sun S."/>
            <person name="Syed K."/>
            <person name="Tsang A."/>
            <person name="Wiebenga A."/>
            <person name="Young D."/>
            <person name="Pisabarro A."/>
            <person name="Eastwood D.C."/>
            <person name="Martin F."/>
            <person name="Cullen D."/>
            <person name="Grigoriev I.V."/>
            <person name="Hibbett D.S."/>
        </authorList>
    </citation>
    <scope>NUCLEOTIDE SEQUENCE [LARGE SCALE GENOMIC DNA]</scope>
    <source>
        <strain evidence="11">TFB10046</strain>
    </source>
</reference>
<gene>
    <name evidence="10" type="ORF">AURDEDRAFT_188926</name>
</gene>
<evidence type="ECO:0000259" key="9">
    <source>
        <dbReference type="Pfam" id="PF01432"/>
    </source>
</evidence>
<sequence>MLGVHNDAKADAPEHLYRRLCVEVPPGADDKLQPPQAAPVWDHTPERVAAEVESAISSARAAYDKIAALPKADRTFASVFGAWAAAEAELLNRAERLSFYQHVSSDGKLRDASTAAEGAIKDFDIEREMRIDLFEAAKDAAASAGPGALTGEDKRLADKILLQGRRAGLDLPESERKELEVLKKELSAQCIQFLRNYGTENGQISFSSKELEGVPGDVLSGYKTLDDGKLELSYKQPDLMPLLRYARNPATRRAAWTGDESRVAINVPIFEKVVELRRKIAALLKYPTYADYVTEVKMVKTGQAVVDFVADVEAKVRLIGELDKKALLDLKKEQEPDSDGNFYIWDWFYYNRLSIERKLDLDANLVKEYFPVDVVVPSILKIYQDLLGVEFVQLSSDVEKGDVWHPEVQRYAVWNAGATDASGFLGYAYLDLYPRENKFPHAAVWALVPGYDLPDGTRSHPVTAMVANVSKSTPDRSALMTHQAVTTFFHEMGHLFHNLLSRAKYARFDGTAVSNDFVEAPSKMLENWCWEPSVLKKMSSHYETKEPLSDELIDKIVKSRFMNIGLTTLRQLAHAKFDIVVHTQQGTHSLPNLESTHPHLKTALVMGPDPPAPGHTAFPHLMGGYEAGYYGYTYALVFATDMFSTVFAEDPLSPVAGKKYREEILRPGGSRDEMDSLTAFLGRPPNAEAFLRQLLGSDKPASI</sequence>
<evidence type="ECO:0000256" key="5">
    <source>
        <dbReference type="ARBA" id="ARBA00022833"/>
    </source>
</evidence>
<dbReference type="Gene3D" id="1.10.1370.10">
    <property type="entry name" value="Neurolysin, domain 3"/>
    <property type="match status" value="1"/>
</dbReference>
<keyword evidence="3 8" id="KW-0479">Metal-binding</keyword>
<keyword evidence="2 8" id="KW-0645">Protease</keyword>
<dbReference type="GO" id="GO:0046872">
    <property type="term" value="F:metal ion binding"/>
    <property type="evidence" value="ECO:0007669"/>
    <property type="project" value="UniProtKB-UniRule"/>
</dbReference>
<dbReference type="OMA" id="RSGAWCS"/>
<evidence type="ECO:0000256" key="1">
    <source>
        <dbReference type="ARBA" id="ARBA00006040"/>
    </source>
</evidence>
<feature type="domain" description="Peptidase M3A/M3B catalytic" evidence="9">
    <location>
        <begin position="243"/>
        <end position="693"/>
    </location>
</feature>
<keyword evidence="11" id="KW-1185">Reference proteome</keyword>
<dbReference type="OrthoDB" id="534666at2759"/>
<evidence type="ECO:0000256" key="2">
    <source>
        <dbReference type="ARBA" id="ARBA00022670"/>
    </source>
</evidence>
<dbReference type="GO" id="GO:0006518">
    <property type="term" value="P:peptide metabolic process"/>
    <property type="evidence" value="ECO:0007669"/>
    <property type="project" value="TreeGrafter"/>
</dbReference>
<dbReference type="Gene3D" id="1.20.1050.40">
    <property type="entry name" value="Endopeptidase. Chain P, domain 1"/>
    <property type="match status" value="1"/>
</dbReference>
<dbReference type="InterPro" id="IPR024077">
    <property type="entry name" value="Neurolysin/TOP_dom2"/>
</dbReference>
<name>J0CW95_AURST</name>
<dbReference type="SUPFAM" id="SSF55486">
    <property type="entry name" value="Metalloproteases ('zincins'), catalytic domain"/>
    <property type="match status" value="1"/>
</dbReference>
<keyword evidence="6 8" id="KW-0482">Metalloprotease</keyword>
<dbReference type="GO" id="GO:0004222">
    <property type="term" value="F:metalloendopeptidase activity"/>
    <property type="evidence" value="ECO:0007669"/>
    <property type="project" value="InterPro"/>
</dbReference>
<dbReference type="GO" id="GO:0006508">
    <property type="term" value="P:proteolysis"/>
    <property type="evidence" value="ECO:0007669"/>
    <property type="project" value="UniProtKB-KW"/>
</dbReference>
<comment type="cofactor">
    <cofactor evidence="8">
        <name>Zn(2+)</name>
        <dbReference type="ChEBI" id="CHEBI:29105"/>
    </cofactor>
    <text evidence="8">Binds 1 zinc ion.</text>
</comment>
<dbReference type="InterPro" id="IPR001567">
    <property type="entry name" value="Pept_M3A_M3B_dom"/>
</dbReference>
<dbReference type="FunCoup" id="J0CW95">
    <property type="interactions" value="44"/>
</dbReference>
<evidence type="ECO:0000313" key="10">
    <source>
        <dbReference type="EMBL" id="EJD34813.1"/>
    </source>
</evidence>
<dbReference type="GO" id="GO:0005758">
    <property type="term" value="C:mitochondrial intermembrane space"/>
    <property type="evidence" value="ECO:0007669"/>
    <property type="project" value="TreeGrafter"/>
</dbReference>
<dbReference type="InterPro" id="IPR024080">
    <property type="entry name" value="Neurolysin/TOP_N"/>
</dbReference>
<evidence type="ECO:0000256" key="3">
    <source>
        <dbReference type="ARBA" id="ARBA00022723"/>
    </source>
</evidence>
<comment type="similarity">
    <text evidence="1 8">Belongs to the peptidase M3 family.</text>
</comment>
<evidence type="ECO:0000313" key="11">
    <source>
        <dbReference type="Proteomes" id="UP000006514"/>
    </source>
</evidence>
<accession>J0CW95</accession>
<protein>
    <submittedName>
        <fullName evidence="10">Zincin</fullName>
    </submittedName>
</protein>
<keyword evidence="4 8" id="KW-0378">Hydrolase</keyword>
<dbReference type="AlphaFoldDB" id="J0CW95"/>
<dbReference type="FunFam" id="3.40.390.10:FF:000074">
    <property type="entry name" value="Metalloprotease"/>
    <property type="match status" value="1"/>
</dbReference>
<comment type="function">
    <text evidence="7">Cleaves proteins, imported into the mitochondrion, to their mature size. While most mitochondrial precursor proteins are processed to the mature form in one step by mitochondrial processing peptidase (MPP), the sequential cleavage by MIP of an octapeptide after initial processing by MPP is a required step for a subgroup of nuclear-encoded precursor proteins destined for the matrix or the inner membrane.</text>
</comment>
<keyword evidence="5 8" id="KW-0862">Zinc</keyword>
<dbReference type="Pfam" id="PF01432">
    <property type="entry name" value="Peptidase_M3"/>
    <property type="match status" value="1"/>
</dbReference>
<dbReference type="eggNOG" id="KOG2089">
    <property type="taxonomic scope" value="Eukaryota"/>
</dbReference>
<evidence type="ECO:0000256" key="8">
    <source>
        <dbReference type="RuleBase" id="RU003435"/>
    </source>
</evidence>
<dbReference type="KEGG" id="adl:AURDEDRAFT_188926"/>
<organism evidence="10 11">
    <name type="scientific">Auricularia subglabra (strain TFB-10046 / SS5)</name>
    <name type="common">White-rot fungus</name>
    <name type="synonym">Auricularia delicata (strain TFB10046)</name>
    <dbReference type="NCBI Taxonomy" id="717982"/>
    <lineage>
        <taxon>Eukaryota</taxon>
        <taxon>Fungi</taxon>
        <taxon>Dikarya</taxon>
        <taxon>Basidiomycota</taxon>
        <taxon>Agaricomycotina</taxon>
        <taxon>Agaricomycetes</taxon>
        <taxon>Auriculariales</taxon>
        <taxon>Auriculariaceae</taxon>
        <taxon>Auricularia</taxon>
    </lineage>
</organism>
<dbReference type="Proteomes" id="UP000006514">
    <property type="component" value="Unassembled WGS sequence"/>
</dbReference>
<dbReference type="EMBL" id="JH687919">
    <property type="protein sequence ID" value="EJD34813.1"/>
    <property type="molecule type" value="Genomic_DNA"/>
</dbReference>
<evidence type="ECO:0000256" key="6">
    <source>
        <dbReference type="ARBA" id="ARBA00023049"/>
    </source>
</evidence>
<dbReference type="InterPro" id="IPR045090">
    <property type="entry name" value="Pept_M3A_M3B"/>
</dbReference>
<evidence type="ECO:0000256" key="4">
    <source>
        <dbReference type="ARBA" id="ARBA00022801"/>
    </source>
</evidence>
<dbReference type="Gene3D" id="3.40.390.10">
    <property type="entry name" value="Collagenase (Catalytic Domain)"/>
    <property type="match status" value="1"/>
</dbReference>